<sequence length="175" mass="19811">MLNDLFHGLSWIGLAASNHSMAMYHGKQPTGKVFKYDGNKLSRVVPTRTSKISKYEVTALRSLGRDNQLTSKSDVFSFGVVMMELVSSMPAVDITRHRHDINLSTMAMNRIQNHALHEIVDPTLGFDTDSRVRKMITAVAELAFQCLQHEKDLRPSMVDVLEELKAIQSREYSME</sequence>
<dbReference type="Pfam" id="PF07714">
    <property type="entry name" value="PK_Tyr_Ser-Thr"/>
    <property type="match status" value="1"/>
</dbReference>
<dbReference type="InterPro" id="IPR011009">
    <property type="entry name" value="Kinase-like_dom_sf"/>
</dbReference>
<dbReference type="GO" id="GO:0004672">
    <property type="term" value="F:protein kinase activity"/>
    <property type="evidence" value="ECO:0007669"/>
    <property type="project" value="InterPro"/>
</dbReference>
<dbReference type="EMBL" id="BTGU01002096">
    <property type="protein sequence ID" value="GMN33971.1"/>
    <property type="molecule type" value="Genomic_DNA"/>
</dbReference>
<gene>
    <name evidence="4" type="ORF">TIFTF001_041978</name>
</gene>
<name>A0AA88CX74_FICCA</name>
<keyword evidence="5" id="KW-1185">Reference proteome</keyword>
<proteinExistence type="predicted"/>
<dbReference type="PANTHER" id="PTHR46008:SF20">
    <property type="entry name" value="PROTEIN KINASE DOMAIN-CONTAINING PROTEIN"/>
    <property type="match status" value="1"/>
</dbReference>
<organism evidence="4 5">
    <name type="scientific">Ficus carica</name>
    <name type="common">Common fig</name>
    <dbReference type="NCBI Taxonomy" id="3494"/>
    <lineage>
        <taxon>Eukaryota</taxon>
        <taxon>Viridiplantae</taxon>
        <taxon>Streptophyta</taxon>
        <taxon>Embryophyta</taxon>
        <taxon>Tracheophyta</taxon>
        <taxon>Spermatophyta</taxon>
        <taxon>Magnoliopsida</taxon>
        <taxon>eudicotyledons</taxon>
        <taxon>Gunneridae</taxon>
        <taxon>Pentapetalae</taxon>
        <taxon>rosids</taxon>
        <taxon>fabids</taxon>
        <taxon>Rosales</taxon>
        <taxon>Moraceae</taxon>
        <taxon>Ficeae</taxon>
        <taxon>Ficus</taxon>
    </lineage>
</organism>
<evidence type="ECO:0000313" key="5">
    <source>
        <dbReference type="Proteomes" id="UP001187192"/>
    </source>
</evidence>
<protein>
    <recommendedName>
        <fullName evidence="3">Serine-threonine/tyrosine-protein kinase catalytic domain-containing protein</fullName>
    </recommendedName>
</protein>
<evidence type="ECO:0000256" key="2">
    <source>
        <dbReference type="ARBA" id="ARBA00022840"/>
    </source>
</evidence>
<dbReference type="PANTHER" id="PTHR46008">
    <property type="entry name" value="LEAF RUST 10 DISEASE-RESISTANCE LOCUS RECEPTOR-LIKE PROTEIN KINASE-LIKE 1.4"/>
    <property type="match status" value="1"/>
</dbReference>
<feature type="domain" description="Serine-threonine/tyrosine-protein kinase catalytic" evidence="3">
    <location>
        <begin position="65"/>
        <end position="164"/>
    </location>
</feature>
<keyword evidence="2" id="KW-0067">ATP-binding</keyword>
<accession>A0AA88CX74</accession>
<evidence type="ECO:0000256" key="1">
    <source>
        <dbReference type="ARBA" id="ARBA00022741"/>
    </source>
</evidence>
<comment type="caution">
    <text evidence="4">The sequence shown here is derived from an EMBL/GenBank/DDBJ whole genome shotgun (WGS) entry which is preliminary data.</text>
</comment>
<evidence type="ECO:0000313" key="4">
    <source>
        <dbReference type="EMBL" id="GMN33971.1"/>
    </source>
</evidence>
<dbReference type="Proteomes" id="UP001187192">
    <property type="component" value="Unassembled WGS sequence"/>
</dbReference>
<dbReference type="InterPro" id="IPR001245">
    <property type="entry name" value="Ser-Thr/Tyr_kinase_cat_dom"/>
</dbReference>
<dbReference type="SUPFAM" id="SSF56112">
    <property type="entry name" value="Protein kinase-like (PK-like)"/>
    <property type="match status" value="1"/>
</dbReference>
<reference evidence="4" key="1">
    <citation type="submission" date="2023-07" db="EMBL/GenBank/DDBJ databases">
        <title>draft genome sequence of fig (Ficus carica).</title>
        <authorList>
            <person name="Takahashi T."/>
            <person name="Nishimura K."/>
        </authorList>
    </citation>
    <scope>NUCLEOTIDE SEQUENCE</scope>
</reference>
<keyword evidence="1" id="KW-0547">Nucleotide-binding</keyword>
<dbReference type="GO" id="GO:0005524">
    <property type="term" value="F:ATP binding"/>
    <property type="evidence" value="ECO:0007669"/>
    <property type="project" value="UniProtKB-KW"/>
</dbReference>
<dbReference type="Gene3D" id="1.10.510.10">
    <property type="entry name" value="Transferase(Phosphotransferase) domain 1"/>
    <property type="match status" value="1"/>
</dbReference>
<dbReference type="AlphaFoldDB" id="A0AA88CX74"/>
<evidence type="ECO:0000259" key="3">
    <source>
        <dbReference type="Pfam" id="PF07714"/>
    </source>
</evidence>